<sequence>AKCVSGGSSFFRPFHFVQREVFFPGVNFAAQLERIDDNTYRVISSDRPTDEQTKRLCDSLLFDYGGYPVLKIDGDDDEVACCVGGLNGSAIAIICLFGMIGMIAATLLLFCICEKCTEKKTAAQTNSKNSPPVIPASRKEEEPWSTDLNIKQTHQTPLPPAYS</sequence>
<organism evidence="3 5">
    <name type="scientific">Pristionchus fissidentatus</name>
    <dbReference type="NCBI Taxonomy" id="1538716"/>
    <lineage>
        <taxon>Eukaryota</taxon>
        <taxon>Metazoa</taxon>
        <taxon>Ecdysozoa</taxon>
        <taxon>Nematoda</taxon>
        <taxon>Chromadorea</taxon>
        <taxon>Rhabditida</taxon>
        <taxon>Rhabditina</taxon>
        <taxon>Diplogasteromorpha</taxon>
        <taxon>Diplogasteroidea</taxon>
        <taxon>Neodiplogasteridae</taxon>
        <taxon>Pristionchus</taxon>
    </lineage>
</organism>
<feature type="region of interest" description="Disordered" evidence="1">
    <location>
        <begin position="124"/>
        <end position="163"/>
    </location>
</feature>
<feature type="transmembrane region" description="Helical" evidence="2">
    <location>
        <begin position="90"/>
        <end position="112"/>
    </location>
</feature>
<feature type="non-terminal residue" evidence="3">
    <location>
        <position position="163"/>
    </location>
</feature>
<proteinExistence type="predicted"/>
<feature type="non-terminal residue" evidence="3">
    <location>
        <position position="1"/>
    </location>
</feature>
<keyword evidence="5" id="KW-1185">Reference proteome</keyword>
<feature type="compositionally biased region" description="Polar residues" evidence="1">
    <location>
        <begin position="146"/>
        <end position="156"/>
    </location>
</feature>
<evidence type="ECO:0000313" key="4">
    <source>
        <dbReference type="EMBL" id="GMT37319.1"/>
    </source>
</evidence>
<comment type="caution">
    <text evidence="3">The sequence shown here is derived from an EMBL/GenBank/DDBJ whole genome shotgun (WGS) entry which is preliminary data.</text>
</comment>
<keyword evidence="2" id="KW-1133">Transmembrane helix</keyword>
<evidence type="ECO:0000256" key="1">
    <source>
        <dbReference type="SAM" id="MobiDB-lite"/>
    </source>
</evidence>
<evidence type="ECO:0008006" key="6">
    <source>
        <dbReference type="Google" id="ProtNLM"/>
    </source>
</evidence>
<reference evidence="3" key="1">
    <citation type="submission" date="2023-10" db="EMBL/GenBank/DDBJ databases">
        <title>Genome assembly of Pristionchus species.</title>
        <authorList>
            <person name="Yoshida K."/>
            <person name="Sommer R.J."/>
        </authorList>
    </citation>
    <scope>NUCLEOTIDE SEQUENCE</scope>
    <source>
        <strain evidence="3">RS5133</strain>
    </source>
</reference>
<evidence type="ECO:0000313" key="5">
    <source>
        <dbReference type="Proteomes" id="UP001432322"/>
    </source>
</evidence>
<keyword evidence="2" id="KW-0472">Membrane</keyword>
<dbReference type="Proteomes" id="UP001432322">
    <property type="component" value="Unassembled WGS sequence"/>
</dbReference>
<name>A0AAV5V7Q0_9BILA</name>
<dbReference type="AlphaFoldDB" id="A0AAV5V7Q0"/>
<evidence type="ECO:0000256" key="2">
    <source>
        <dbReference type="SAM" id="Phobius"/>
    </source>
</evidence>
<dbReference type="EMBL" id="BTSY01000101">
    <property type="protein sequence ID" value="GMT37319.1"/>
    <property type="molecule type" value="Genomic_DNA"/>
</dbReference>
<evidence type="ECO:0000313" key="3">
    <source>
        <dbReference type="EMBL" id="GMT15667.1"/>
    </source>
</evidence>
<gene>
    <name evidence="4" type="ORF">PFISCL1PPCAC_28616</name>
    <name evidence="3" type="ORF">PFISCL1PPCAC_6964</name>
</gene>
<keyword evidence="2" id="KW-0812">Transmembrane</keyword>
<protein>
    <recommendedName>
        <fullName evidence="6">CX domain-containing protein</fullName>
    </recommendedName>
</protein>
<dbReference type="EMBL" id="BTSY01000002">
    <property type="protein sequence ID" value="GMT15667.1"/>
    <property type="molecule type" value="Genomic_DNA"/>
</dbReference>
<accession>A0AAV5V7Q0</accession>